<evidence type="ECO:0000256" key="1">
    <source>
        <dbReference type="ARBA" id="ARBA00022741"/>
    </source>
</evidence>
<dbReference type="AlphaFoldDB" id="A0A9N9DR16"/>
<comment type="caution">
    <text evidence="6">The sequence shown here is derived from an EMBL/GenBank/DDBJ whole genome shotgun (WGS) entry which is preliminary data.</text>
</comment>
<gene>
    <name evidence="6" type="ORF">DERYTH_LOCUS9867</name>
</gene>
<dbReference type="PANTHER" id="PTHR10751">
    <property type="entry name" value="GUANYLATE BINDING PROTEIN"/>
    <property type="match status" value="1"/>
</dbReference>
<evidence type="ECO:0000256" key="3">
    <source>
        <dbReference type="PROSITE-ProRule" id="PRU01052"/>
    </source>
</evidence>
<dbReference type="InterPro" id="IPR030386">
    <property type="entry name" value="G_GB1_RHD3_dom"/>
</dbReference>
<evidence type="ECO:0000313" key="7">
    <source>
        <dbReference type="Proteomes" id="UP000789405"/>
    </source>
</evidence>
<dbReference type="Proteomes" id="UP000789405">
    <property type="component" value="Unassembled WGS sequence"/>
</dbReference>
<name>A0A9N9DR16_9GLOM</name>
<evidence type="ECO:0000259" key="5">
    <source>
        <dbReference type="PROSITE" id="PS51715"/>
    </source>
</evidence>
<dbReference type="InterPro" id="IPR027417">
    <property type="entry name" value="P-loop_NTPase"/>
</dbReference>
<dbReference type="SUPFAM" id="SSF52540">
    <property type="entry name" value="P-loop containing nucleoside triphosphate hydrolases"/>
    <property type="match status" value="1"/>
</dbReference>
<accession>A0A9N9DR16</accession>
<dbReference type="GO" id="GO:0005525">
    <property type="term" value="F:GTP binding"/>
    <property type="evidence" value="ECO:0007669"/>
    <property type="project" value="UniProtKB-KW"/>
</dbReference>
<dbReference type="PROSITE" id="PS51715">
    <property type="entry name" value="G_GB1_RHD3"/>
    <property type="match status" value="1"/>
</dbReference>
<dbReference type="OrthoDB" id="8954335at2759"/>
<dbReference type="EMBL" id="CAJVPY010005527">
    <property type="protein sequence ID" value="CAG8645019.1"/>
    <property type="molecule type" value="Genomic_DNA"/>
</dbReference>
<keyword evidence="2" id="KW-0342">GTP-binding</keyword>
<proteinExistence type="inferred from homology"/>
<evidence type="ECO:0000313" key="6">
    <source>
        <dbReference type="EMBL" id="CAG8645019.1"/>
    </source>
</evidence>
<feature type="domain" description="GB1/RHD3-type G" evidence="5">
    <location>
        <begin position="53"/>
        <end position="275"/>
    </location>
</feature>
<protein>
    <submittedName>
        <fullName evidence="6">9192_t:CDS:1</fullName>
    </submittedName>
</protein>
<evidence type="ECO:0000256" key="4">
    <source>
        <dbReference type="SAM" id="Coils"/>
    </source>
</evidence>
<dbReference type="GO" id="GO:0003924">
    <property type="term" value="F:GTPase activity"/>
    <property type="evidence" value="ECO:0007669"/>
    <property type="project" value="InterPro"/>
</dbReference>
<organism evidence="6 7">
    <name type="scientific">Dentiscutata erythropus</name>
    <dbReference type="NCBI Taxonomy" id="1348616"/>
    <lineage>
        <taxon>Eukaryota</taxon>
        <taxon>Fungi</taxon>
        <taxon>Fungi incertae sedis</taxon>
        <taxon>Mucoromycota</taxon>
        <taxon>Glomeromycotina</taxon>
        <taxon>Glomeromycetes</taxon>
        <taxon>Diversisporales</taxon>
        <taxon>Gigasporaceae</taxon>
        <taxon>Dentiscutata</taxon>
    </lineage>
</organism>
<keyword evidence="1" id="KW-0547">Nucleotide-binding</keyword>
<evidence type="ECO:0000256" key="2">
    <source>
        <dbReference type="ARBA" id="ARBA00023134"/>
    </source>
</evidence>
<reference evidence="6" key="1">
    <citation type="submission" date="2021-06" db="EMBL/GenBank/DDBJ databases">
        <authorList>
            <person name="Kallberg Y."/>
            <person name="Tangrot J."/>
            <person name="Rosling A."/>
        </authorList>
    </citation>
    <scope>NUCLEOTIDE SEQUENCE</scope>
    <source>
        <strain evidence="6">MA453B</strain>
    </source>
</reference>
<keyword evidence="7" id="KW-1185">Reference proteome</keyword>
<dbReference type="Pfam" id="PF02263">
    <property type="entry name" value="GBP"/>
    <property type="match status" value="1"/>
</dbReference>
<feature type="coiled-coil region" evidence="4">
    <location>
        <begin position="494"/>
        <end position="528"/>
    </location>
</feature>
<sequence>MDENEFEFIEDVNVFGEEIQFRKGKSIQLLEYNVENDQIILKKQALDIIEGINEPVAIIAVVGSFRRGKSWFANVLHGRHDGFALGAEVEGCTRGIHMWDTPFLHNGKRVIVLDCEGIDEPQQSQQWATKLFILCLVISSSFIYNINGIVGKADIGKLFLMNELSRYIHPPSNCRFLPRLVVLLRDFMLKAPNDFRTYFLEKLDEVNVEASDAIKERFADFEVYSLSFPGVPKEKLQQMDKVSTSELEQDFIVDVIAAVNGIFNNLQPKYIGASPMSGISFAKFLQECVRSLNDPENRIQISVPDEYESVVEYVAQKSMQHCNKMYQKLMESEILQHQLPVLWKDFSEMHDRAFSEVKTEFFNRVLGSASQICEFQQEFHKMIEKNRLMFHERNSTVLYQHNRDLGMELWKTYVKHGLTFESIFQTQEDFEGAISIFEREMLDNMLEGPEFERVMLEFKSKEYQDAADILQLYGILEQKHAEEMKANQESQTKLLELTAREQELIAKMENLKKEHEEIRINLEMKIKAMDECLIDQQIQNSQIFDDLRDDQNLAMAMLRSEEDEILSLQKQIKELKSNKEYWKKIIAEAVPILLFGIKIFINKYIK</sequence>
<comment type="similarity">
    <text evidence="3">Belongs to the TRAFAC class dynamin-like GTPase superfamily. GB1/RHD3 GTPase family.</text>
</comment>
<dbReference type="InterPro" id="IPR015894">
    <property type="entry name" value="Guanylate-bd_N"/>
</dbReference>
<keyword evidence="4" id="KW-0175">Coiled coil</keyword>
<dbReference type="Gene3D" id="3.40.50.300">
    <property type="entry name" value="P-loop containing nucleotide triphosphate hydrolases"/>
    <property type="match status" value="1"/>
</dbReference>